<feature type="region of interest" description="Disordered" evidence="1">
    <location>
        <begin position="36"/>
        <end position="60"/>
    </location>
</feature>
<organism evidence="2">
    <name type="scientific">Streptomyces haneummycinicus</name>
    <dbReference type="NCBI Taxonomy" id="3074435"/>
    <lineage>
        <taxon>Bacteria</taxon>
        <taxon>Bacillati</taxon>
        <taxon>Actinomycetota</taxon>
        <taxon>Actinomycetes</taxon>
        <taxon>Kitasatosporales</taxon>
        <taxon>Streptomycetaceae</taxon>
        <taxon>Streptomyces</taxon>
    </lineage>
</organism>
<evidence type="ECO:0008006" key="3">
    <source>
        <dbReference type="Google" id="ProtNLM"/>
    </source>
</evidence>
<dbReference type="EMBL" id="AP035768">
    <property type="protein sequence ID" value="BFO21480.1"/>
    <property type="molecule type" value="Genomic_DNA"/>
</dbReference>
<dbReference type="AlphaFoldDB" id="A0AAT9HW16"/>
<gene>
    <name evidence="2" type="ORF">SHKM778_78680</name>
</gene>
<evidence type="ECO:0000313" key="2">
    <source>
        <dbReference type="EMBL" id="BFO21480.1"/>
    </source>
</evidence>
<evidence type="ECO:0000256" key="1">
    <source>
        <dbReference type="SAM" id="MobiDB-lite"/>
    </source>
</evidence>
<reference evidence="2" key="1">
    <citation type="submission" date="2024-06" db="EMBL/GenBank/DDBJ databases">
        <authorList>
            <consortium name="consrtm"/>
            <person name="Uemura M."/>
            <person name="Terahara T."/>
        </authorList>
    </citation>
    <scope>NUCLEOTIDE SEQUENCE</scope>
    <source>
        <strain evidence="2">KM77-8</strain>
    </source>
</reference>
<protein>
    <recommendedName>
        <fullName evidence="3">Acyl-CoA carboxylase subunit epsilon</fullName>
    </recommendedName>
</protein>
<accession>A0AAT9HW16</accession>
<proteinExistence type="predicted"/>
<name>A0AAT9HW16_9ACTN</name>
<reference evidence="2" key="2">
    <citation type="submission" date="2024-07" db="EMBL/GenBank/DDBJ databases">
        <title>Streptomyces haneummycinica sp. nov., a new antibiotic-producing actinobacterium isolated from marine sediment.</title>
        <authorList>
            <person name="Uemura M."/>
            <person name="Hamada M."/>
            <person name="Hirano S."/>
            <person name="Kobayashi K."/>
            <person name="Ohshiro T."/>
            <person name="Kobayashi T."/>
            <person name="Terahara T."/>
        </authorList>
    </citation>
    <scope>NUCLEOTIDE SEQUENCE</scope>
    <source>
        <strain evidence="2">KM77-8</strain>
    </source>
</reference>
<sequence length="60" mass="6354">MKLRLLGPAEPASQERFGAAVRALCAAALEHRARTAGRLPADVPGQRQTRPHPAGVTTRA</sequence>